<evidence type="ECO:0000313" key="1">
    <source>
        <dbReference type="EMBL" id="JAD47095.1"/>
    </source>
</evidence>
<dbReference type="EMBL" id="GBRH01250800">
    <property type="protein sequence ID" value="JAD47095.1"/>
    <property type="molecule type" value="Transcribed_RNA"/>
</dbReference>
<reference evidence="1" key="1">
    <citation type="submission" date="2014-09" db="EMBL/GenBank/DDBJ databases">
        <authorList>
            <person name="Magalhaes I.L.F."/>
            <person name="Oliveira U."/>
            <person name="Santos F.R."/>
            <person name="Vidigal T.H.D.A."/>
            <person name="Brescovit A.D."/>
            <person name="Santos A.J."/>
        </authorList>
    </citation>
    <scope>NUCLEOTIDE SEQUENCE</scope>
    <source>
        <tissue evidence="1">Shoot tissue taken approximately 20 cm above the soil surface</tissue>
    </source>
</reference>
<sequence length="32" mass="3233">MSNPVGIACTQHLIMRPVPACLPAVSVAAVVS</sequence>
<organism evidence="1">
    <name type="scientific">Arundo donax</name>
    <name type="common">Giant reed</name>
    <name type="synonym">Donax arundinaceus</name>
    <dbReference type="NCBI Taxonomy" id="35708"/>
    <lineage>
        <taxon>Eukaryota</taxon>
        <taxon>Viridiplantae</taxon>
        <taxon>Streptophyta</taxon>
        <taxon>Embryophyta</taxon>
        <taxon>Tracheophyta</taxon>
        <taxon>Spermatophyta</taxon>
        <taxon>Magnoliopsida</taxon>
        <taxon>Liliopsida</taxon>
        <taxon>Poales</taxon>
        <taxon>Poaceae</taxon>
        <taxon>PACMAD clade</taxon>
        <taxon>Arundinoideae</taxon>
        <taxon>Arundineae</taxon>
        <taxon>Arundo</taxon>
    </lineage>
</organism>
<proteinExistence type="predicted"/>
<dbReference type="AlphaFoldDB" id="A0A0A9ADU9"/>
<accession>A0A0A9ADU9</accession>
<name>A0A0A9ADU9_ARUDO</name>
<protein>
    <submittedName>
        <fullName evidence="1">Uncharacterized protein</fullName>
    </submittedName>
</protein>
<reference evidence="1" key="2">
    <citation type="journal article" date="2015" name="Data Brief">
        <title>Shoot transcriptome of the giant reed, Arundo donax.</title>
        <authorList>
            <person name="Barrero R.A."/>
            <person name="Guerrero F.D."/>
            <person name="Moolhuijzen P."/>
            <person name="Goolsby J.A."/>
            <person name="Tidwell J."/>
            <person name="Bellgard S.E."/>
            <person name="Bellgard M.I."/>
        </authorList>
    </citation>
    <scope>NUCLEOTIDE SEQUENCE</scope>
    <source>
        <tissue evidence="1">Shoot tissue taken approximately 20 cm above the soil surface</tissue>
    </source>
</reference>